<comment type="similarity">
    <text evidence="3">Belongs to the multi antimicrobial extrusion (MATE) (TC 2.A.66.1) family.</text>
</comment>
<feature type="transmembrane region" description="Helical" evidence="13">
    <location>
        <begin position="312"/>
        <end position="336"/>
    </location>
</feature>
<comment type="function">
    <text evidence="1">Multidrug efflux pump.</text>
</comment>
<dbReference type="GO" id="GO:0006811">
    <property type="term" value="P:monoatomic ion transport"/>
    <property type="evidence" value="ECO:0007669"/>
    <property type="project" value="UniProtKB-KW"/>
</dbReference>
<evidence type="ECO:0000256" key="10">
    <source>
        <dbReference type="ARBA" id="ARBA00023065"/>
    </source>
</evidence>
<dbReference type="PANTHER" id="PTHR43298:SF2">
    <property type="entry name" value="FMN_FAD EXPORTER YEEO-RELATED"/>
    <property type="match status" value="1"/>
</dbReference>
<evidence type="ECO:0000256" key="6">
    <source>
        <dbReference type="ARBA" id="ARBA00022449"/>
    </source>
</evidence>
<evidence type="ECO:0000256" key="3">
    <source>
        <dbReference type="ARBA" id="ARBA00010199"/>
    </source>
</evidence>
<gene>
    <name evidence="14" type="ORF">SAMN05216313_12155</name>
</gene>
<keyword evidence="7" id="KW-1003">Cell membrane</keyword>
<feature type="transmembrane region" description="Helical" evidence="13">
    <location>
        <begin position="135"/>
        <end position="153"/>
    </location>
</feature>
<evidence type="ECO:0000256" key="1">
    <source>
        <dbReference type="ARBA" id="ARBA00003408"/>
    </source>
</evidence>
<evidence type="ECO:0000313" key="15">
    <source>
        <dbReference type="Proteomes" id="UP000198508"/>
    </source>
</evidence>
<feature type="transmembrane region" description="Helical" evidence="13">
    <location>
        <begin position="12"/>
        <end position="33"/>
    </location>
</feature>
<dbReference type="NCBIfam" id="TIGR00797">
    <property type="entry name" value="matE"/>
    <property type="match status" value="1"/>
</dbReference>
<dbReference type="CDD" id="cd13138">
    <property type="entry name" value="MATE_yoeA_like"/>
    <property type="match status" value="1"/>
</dbReference>
<keyword evidence="6" id="KW-0050">Antiport</keyword>
<dbReference type="GO" id="GO:0042910">
    <property type="term" value="F:xenobiotic transmembrane transporter activity"/>
    <property type="evidence" value="ECO:0007669"/>
    <property type="project" value="InterPro"/>
</dbReference>
<evidence type="ECO:0000256" key="5">
    <source>
        <dbReference type="ARBA" id="ARBA00022448"/>
    </source>
</evidence>
<dbReference type="PANTHER" id="PTHR43298">
    <property type="entry name" value="MULTIDRUG RESISTANCE PROTEIN NORM-RELATED"/>
    <property type="match status" value="1"/>
</dbReference>
<feature type="transmembrane region" description="Helical" evidence="13">
    <location>
        <begin position="413"/>
        <end position="437"/>
    </location>
</feature>
<dbReference type="STRING" id="460384.SAMN05216313_12155"/>
<evidence type="ECO:0000256" key="9">
    <source>
        <dbReference type="ARBA" id="ARBA00022989"/>
    </source>
</evidence>
<dbReference type="InterPro" id="IPR002528">
    <property type="entry name" value="MATE_fam"/>
</dbReference>
<dbReference type="InterPro" id="IPR048279">
    <property type="entry name" value="MdtK-like"/>
</dbReference>
<feature type="transmembrane region" description="Helical" evidence="13">
    <location>
        <begin position="63"/>
        <end position="82"/>
    </location>
</feature>
<keyword evidence="9 13" id="KW-1133">Transmembrane helix</keyword>
<evidence type="ECO:0000313" key="14">
    <source>
        <dbReference type="EMBL" id="SET95845.1"/>
    </source>
</evidence>
<evidence type="ECO:0000256" key="8">
    <source>
        <dbReference type="ARBA" id="ARBA00022692"/>
    </source>
</evidence>
<feature type="transmembrane region" description="Helical" evidence="13">
    <location>
        <begin position="192"/>
        <end position="215"/>
    </location>
</feature>
<accession>A0A1I0IGS0</accession>
<sequence>MTRQLSMTEGKIGPALLSFAVPVLMSGFLQALYGAVDLLVVGRYDSSAAVSAVATGSQMMQTITGAVLGLSMGGTVMIGHAIGEKEPEKAARAVGTLAVLFAVIAAVCTAFMTLATGWVTGLLHTPQEAFVYARQYIFICSSGIPFIIGYNAVSSIFRGIGDSKTPMYLVAAACVVNVVLDFLLVGGFHMGAAGAALATIAAQGLSFFLSLFIIARRGFPFDFGRRHFKPDSHAMKRILLVGTPLAVQDALVNISFLIITVIVNTMGVVASASVGVVERLMGFAMLPPSAFASAVATMTAQNMGANKPERAWGALKCGIGYSLIFGTAVCIYSQFWPQTLTGIFSGDPQVIAAAAQYLRSYALDCVLVCFVFCINSYFSGSGRSVITFAHSMAATFGVRIPMSYLISRYATGTLYYMGLAAPAASVLSILICGVLLAKQQRRGNGRGKPRP</sequence>
<keyword evidence="10" id="KW-0406">Ion transport</keyword>
<organism evidence="14 15">
    <name type="scientific">Enterocloster lavalensis</name>
    <dbReference type="NCBI Taxonomy" id="460384"/>
    <lineage>
        <taxon>Bacteria</taxon>
        <taxon>Bacillati</taxon>
        <taxon>Bacillota</taxon>
        <taxon>Clostridia</taxon>
        <taxon>Lachnospirales</taxon>
        <taxon>Lachnospiraceae</taxon>
        <taxon>Enterocloster</taxon>
    </lineage>
</organism>
<feature type="transmembrane region" description="Helical" evidence="13">
    <location>
        <begin position="250"/>
        <end position="274"/>
    </location>
</feature>
<feature type="transmembrane region" description="Helical" evidence="13">
    <location>
        <begin position="165"/>
        <end position="186"/>
    </location>
</feature>
<proteinExistence type="inferred from homology"/>
<name>A0A1I0IGS0_9FIRM</name>
<dbReference type="GO" id="GO:0015297">
    <property type="term" value="F:antiporter activity"/>
    <property type="evidence" value="ECO:0007669"/>
    <property type="project" value="UniProtKB-KW"/>
</dbReference>
<feature type="transmembrane region" description="Helical" evidence="13">
    <location>
        <begin position="94"/>
        <end position="115"/>
    </location>
</feature>
<evidence type="ECO:0000256" key="4">
    <source>
        <dbReference type="ARBA" id="ARBA00020268"/>
    </source>
</evidence>
<dbReference type="Pfam" id="PF01554">
    <property type="entry name" value="MatE"/>
    <property type="match status" value="2"/>
</dbReference>
<evidence type="ECO:0000256" key="11">
    <source>
        <dbReference type="ARBA" id="ARBA00023136"/>
    </source>
</evidence>
<comment type="subcellular location">
    <subcellularLocation>
        <location evidence="2">Cell membrane</location>
        <topology evidence="2">Multi-pass membrane protein</topology>
    </subcellularLocation>
</comment>
<protein>
    <recommendedName>
        <fullName evidence="4">Probable multidrug resistance protein NorM</fullName>
    </recommendedName>
    <alternativeName>
        <fullName evidence="12">Multidrug-efflux transporter</fullName>
    </alternativeName>
</protein>
<reference evidence="15" key="1">
    <citation type="submission" date="2016-10" db="EMBL/GenBank/DDBJ databases">
        <authorList>
            <person name="Varghese N."/>
            <person name="Submissions S."/>
        </authorList>
    </citation>
    <scope>NUCLEOTIDE SEQUENCE [LARGE SCALE GENOMIC DNA]</scope>
    <source>
        <strain evidence="15">NLAE-zl-G277</strain>
    </source>
</reference>
<keyword evidence="11 13" id="KW-0472">Membrane</keyword>
<dbReference type="AlphaFoldDB" id="A0A1I0IGS0"/>
<keyword evidence="5" id="KW-0813">Transport</keyword>
<evidence type="ECO:0000256" key="12">
    <source>
        <dbReference type="ARBA" id="ARBA00031636"/>
    </source>
</evidence>
<feature type="transmembrane region" description="Helical" evidence="13">
    <location>
        <begin position="280"/>
        <end position="300"/>
    </location>
</feature>
<dbReference type="Proteomes" id="UP000198508">
    <property type="component" value="Unassembled WGS sequence"/>
</dbReference>
<dbReference type="GO" id="GO:0005886">
    <property type="term" value="C:plasma membrane"/>
    <property type="evidence" value="ECO:0007669"/>
    <property type="project" value="UniProtKB-SubCell"/>
</dbReference>
<keyword evidence="15" id="KW-1185">Reference proteome</keyword>
<keyword evidence="8 13" id="KW-0812">Transmembrane</keyword>
<evidence type="ECO:0000256" key="13">
    <source>
        <dbReference type="SAM" id="Phobius"/>
    </source>
</evidence>
<feature type="transmembrane region" description="Helical" evidence="13">
    <location>
        <begin position="385"/>
        <end position="407"/>
    </location>
</feature>
<evidence type="ECO:0000256" key="2">
    <source>
        <dbReference type="ARBA" id="ARBA00004651"/>
    </source>
</evidence>
<evidence type="ECO:0000256" key="7">
    <source>
        <dbReference type="ARBA" id="ARBA00022475"/>
    </source>
</evidence>
<dbReference type="RefSeq" id="WP_092367035.1">
    <property type="nucleotide sequence ID" value="NZ_CABJCG010000011.1"/>
</dbReference>
<dbReference type="PIRSF" id="PIRSF006603">
    <property type="entry name" value="DinF"/>
    <property type="match status" value="1"/>
</dbReference>
<dbReference type="EMBL" id="FOIM01000021">
    <property type="protein sequence ID" value="SET95845.1"/>
    <property type="molecule type" value="Genomic_DNA"/>
</dbReference>
<feature type="transmembrane region" description="Helical" evidence="13">
    <location>
        <begin position="356"/>
        <end position="378"/>
    </location>
</feature>
<dbReference type="InterPro" id="IPR050222">
    <property type="entry name" value="MATE_MdtK"/>
</dbReference>